<dbReference type="PROSITE" id="PS50977">
    <property type="entry name" value="HTH_TETR_2"/>
    <property type="match status" value="1"/>
</dbReference>
<dbReference type="AlphaFoldDB" id="W7Z767"/>
<dbReference type="SUPFAM" id="SSF46689">
    <property type="entry name" value="Homeodomain-like"/>
    <property type="match status" value="1"/>
</dbReference>
<dbReference type="eggNOG" id="COG1309">
    <property type="taxonomic scope" value="Bacteria"/>
</dbReference>
<evidence type="ECO:0000313" key="4">
    <source>
        <dbReference type="EMBL" id="GAF10154.1"/>
    </source>
</evidence>
<dbReference type="InterPro" id="IPR001647">
    <property type="entry name" value="HTH_TetR"/>
</dbReference>
<organism evidence="4 5">
    <name type="scientific">Paenibacillus pini JCM 16418</name>
    <dbReference type="NCBI Taxonomy" id="1236976"/>
    <lineage>
        <taxon>Bacteria</taxon>
        <taxon>Bacillati</taxon>
        <taxon>Bacillota</taxon>
        <taxon>Bacilli</taxon>
        <taxon>Bacillales</taxon>
        <taxon>Paenibacillaceae</taxon>
        <taxon>Paenibacillus</taxon>
    </lineage>
</organism>
<evidence type="ECO:0000256" key="1">
    <source>
        <dbReference type="ARBA" id="ARBA00023125"/>
    </source>
</evidence>
<keyword evidence="1 2" id="KW-0238">DNA-binding</keyword>
<sequence length="270" mass="31449">MSEKLADRKKQILKTALQLFATQGISATSMQEIAEYCGMSKGSLYLHFKSKEELEQSIYLYCEGMIRDSVMQVEQEHLLTPKEQLRKQIEALLSRLVELREFLQMQLRDHHGGPKQHDPQDCMREKHIHALNWFKVKLENLYGPSVEPYTMDIILFVGGMLGSYIRMMFIPGLQPNIGRMAEHLIFLIDEVVSSTVAKQSAPLISQDIWSHWIEKYMVNTDGPRHPLTVMKQMRDKLKLIELEEQDRELALESLQIMEKEFLDMQPRQAS</sequence>
<proteinExistence type="predicted"/>
<evidence type="ECO:0000259" key="3">
    <source>
        <dbReference type="PROSITE" id="PS50977"/>
    </source>
</evidence>
<dbReference type="PANTHER" id="PTHR43479">
    <property type="entry name" value="ACREF/ENVCD OPERON REPRESSOR-RELATED"/>
    <property type="match status" value="1"/>
</dbReference>
<evidence type="ECO:0000313" key="5">
    <source>
        <dbReference type="Proteomes" id="UP000019364"/>
    </source>
</evidence>
<dbReference type="EMBL" id="BAVZ01000019">
    <property type="protein sequence ID" value="GAF10154.1"/>
    <property type="molecule type" value="Genomic_DNA"/>
</dbReference>
<dbReference type="PRINTS" id="PR00455">
    <property type="entry name" value="HTHTETR"/>
</dbReference>
<gene>
    <name evidence="4" type="ORF">JCM16418_4331</name>
</gene>
<comment type="caution">
    <text evidence="4">The sequence shown here is derived from an EMBL/GenBank/DDBJ whole genome shotgun (WGS) entry which is preliminary data.</text>
</comment>
<keyword evidence="5" id="KW-1185">Reference proteome</keyword>
<accession>W7Z767</accession>
<dbReference type="Proteomes" id="UP000019364">
    <property type="component" value="Unassembled WGS sequence"/>
</dbReference>
<dbReference type="InterPro" id="IPR009057">
    <property type="entry name" value="Homeodomain-like_sf"/>
</dbReference>
<dbReference type="Gene3D" id="1.10.357.10">
    <property type="entry name" value="Tetracycline Repressor, domain 2"/>
    <property type="match status" value="1"/>
</dbReference>
<dbReference type="InterPro" id="IPR050624">
    <property type="entry name" value="HTH-type_Tx_Regulator"/>
</dbReference>
<feature type="domain" description="HTH tetR-type" evidence="3">
    <location>
        <begin position="6"/>
        <end position="66"/>
    </location>
</feature>
<protein>
    <submittedName>
        <fullName evidence="4">Transcriptional regulator</fullName>
    </submittedName>
</protein>
<reference evidence="4 5" key="1">
    <citation type="journal article" date="2014" name="Genome Announc.">
        <title>Draft Genome Sequence of Paenibacillus pini JCM 16418T, Isolated from the Rhizosphere of Pine Tree.</title>
        <authorList>
            <person name="Yuki M."/>
            <person name="Oshima K."/>
            <person name="Suda W."/>
            <person name="Oshida Y."/>
            <person name="Kitamura K."/>
            <person name="Iida Y."/>
            <person name="Hattori M."/>
            <person name="Ohkuma M."/>
        </authorList>
    </citation>
    <scope>NUCLEOTIDE SEQUENCE [LARGE SCALE GENOMIC DNA]</scope>
    <source>
        <strain evidence="4 5">JCM 16418</strain>
    </source>
</reference>
<evidence type="ECO:0000256" key="2">
    <source>
        <dbReference type="PROSITE-ProRule" id="PRU00335"/>
    </source>
</evidence>
<feature type="DNA-binding region" description="H-T-H motif" evidence="2">
    <location>
        <begin position="29"/>
        <end position="48"/>
    </location>
</feature>
<name>W7Z767_9BACL</name>
<dbReference type="STRING" id="1236976.JCM16418_4331"/>
<dbReference type="RefSeq" id="WP_052020582.1">
    <property type="nucleotide sequence ID" value="NZ_BAVZ01000019.1"/>
</dbReference>
<dbReference type="PANTHER" id="PTHR43479:SF22">
    <property type="entry name" value="TRANSCRIPTIONAL REGULATOR, TETR FAMILY"/>
    <property type="match status" value="1"/>
</dbReference>
<dbReference type="GO" id="GO:0003677">
    <property type="term" value="F:DNA binding"/>
    <property type="evidence" value="ECO:0007669"/>
    <property type="project" value="UniProtKB-UniRule"/>
</dbReference>
<dbReference type="Pfam" id="PF00440">
    <property type="entry name" value="TetR_N"/>
    <property type="match status" value="1"/>
</dbReference>